<keyword evidence="2" id="KW-1185">Reference proteome</keyword>
<protein>
    <submittedName>
        <fullName evidence="1">Uncharacterized protein</fullName>
    </submittedName>
</protein>
<organism evidence="1 2">
    <name type="scientific">Trichogramma kaykai</name>
    <dbReference type="NCBI Taxonomy" id="54128"/>
    <lineage>
        <taxon>Eukaryota</taxon>
        <taxon>Metazoa</taxon>
        <taxon>Ecdysozoa</taxon>
        <taxon>Arthropoda</taxon>
        <taxon>Hexapoda</taxon>
        <taxon>Insecta</taxon>
        <taxon>Pterygota</taxon>
        <taxon>Neoptera</taxon>
        <taxon>Endopterygota</taxon>
        <taxon>Hymenoptera</taxon>
        <taxon>Apocrita</taxon>
        <taxon>Proctotrupomorpha</taxon>
        <taxon>Chalcidoidea</taxon>
        <taxon>Trichogrammatidae</taxon>
        <taxon>Trichogramma</taxon>
    </lineage>
</organism>
<dbReference type="AlphaFoldDB" id="A0ABD2XDA5"/>
<evidence type="ECO:0000313" key="2">
    <source>
        <dbReference type="Proteomes" id="UP001627154"/>
    </source>
</evidence>
<gene>
    <name evidence="1" type="ORF">TKK_004023</name>
</gene>
<dbReference type="Proteomes" id="UP001627154">
    <property type="component" value="Unassembled WGS sequence"/>
</dbReference>
<accession>A0ABD2XDA5</accession>
<evidence type="ECO:0000313" key="1">
    <source>
        <dbReference type="EMBL" id="KAL3402854.1"/>
    </source>
</evidence>
<comment type="caution">
    <text evidence="1">The sequence shown here is derived from an EMBL/GenBank/DDBJ whole genome shotgun (WGS) entry which is preliminary data.</text>
</comment>
<reference evidence="1 2" key="1">
    <citation type="journal article" date="2024" name="bioRxiv">
        <title>A reference genome for Trichogramma kaykai: A tiny desert-dwelling parasitoid wasp with competing sex-ratio distorters.</title>
        <authorList>
            <person name="Culotta J."/>
            <person name="Lindsey A.R."/>
        </authorList>
    </citation>
    <scope>NUCLEOTIDE SEQUENCE [LARGE SCALE GENOMIC DNA]</scope>
    <source>
        <strain evidence="1 2">KSX58</strain>
    </source>
</reference>
<sequence>MREFAKCVYIFLGAPFMIEHRVRNIHRNLVELTKKKRKESRGFNSEGGTNKMKQKKLLCYWIPQRIGHMYIASLASTVQHSIIRYNVS</sequence>
<proteinExistence type="predicted"/>
<dbReference type="EMBL" id="JBJJXI010000032">
    <property type="protein sequence ID" value="KAL3402854.1"/>
    <property type="molecule type" value="Genomic_DNA"/>
</dbReference>
<name>A0ABD2XDA5_9HYME</name>